<feature type="signal peptide" evidence="1">
    <location>
        <begin position="1"/>
        <end position="21"/>
    </location>
</feature>
<dbReference type="InterPro" id="IPR025737">
    <property type="entry name" value="FApF"/>
</dbReference>
<dbReference type="Pfam" id="PF13557">
    <property type="entry name" value="Phenol_MetA_deg"/>
    <property type="match status" value="1"/>
</dbReference>
<keyword evidence="1" id="KW-0732">Signal</keyword>
<organism evidence="2 3">
    <name type="scientific">Polynucleobacter victoriensis</name>
    <dbReference type="NCBI Taxonomy" id="2049319"/>
    <lineage>
        <taxon>Bacteria</taxon>
        <taxon>Pseudomonadati</taxon>
        <taxon>Pseudomonadota</taxon>
        <taxon>Betaproteobacteria</taxon>
        <taxon>Burkholderiales</taxon>
        <taxon>Burkholderiaceae</taxon>
        <taxon>Polynucleobacter</taxon>
    </lineage>
</organism>
<proteinExistence type="predicted"/>
<protein>
    <submittedName>
        <fullName evidence="2">Putative MetA-pathway of phenol degradation</fullName>
    </submittedName>
</protein>
<dbReference type="RefSeq" id="WP_088813444.1">
    <property type="nucleotide sequence ID" value="NZ_FYEX01000002.1"/>
</dbReference>
<feature type="chain" id="PRO_5013324458" evidence="1">
    <location>
        <begin position="22"/>
        <end position="293"/>
    </location>
</feature>
<evidence type="ECO:0000313" key="2">
    <source>
        <dbReference type="EMBL" id="SNC72172.1"/>
    </source>
</evidence>
<dbReference type="Proteomes" id="UP000197215">
    <property type="component" value="Unassembled WGS sequence"/>
</dbReference>
<evidence type="ECO:0000313" key="3">
    <source>
        <dbReference type="Proteomes" id="UP000197215"/>
    </source>
</evidence>
<sequence length="293" mass="33463">MKFYLKKMIFFSAILANSAGAIDLLPGDVVAPKPDVHLLQFSYQRIERGDYYQNNQVALNNNQIVNSQLQVKYGRSFEIQNLPAFFYLQTPYTDIKARGTAANLLGLTDASGVGDTTFALAVWPYANHNTRTYLGVAGYLTAPTGDYQHQRTFNPGENRYKWAGQIGYQQPIYKDLDWMIAFDTLWFGKNSDYKVSTYSTLEQKPLYSLQTSFLYQLNPTYSAALAYFYASGAVSYKDDVKQSDQTVSQRYQASLIANVPMGKVILQYGQEISTKSGFKEDNRWVLRYNRYFK</sequence>
<keyword evidence="3" id="KW-1185">Reference proteome</keyword>
<dbReference type="AlphaFoldDB" id="A0A212U1P2"/>
<reference evidence="2 3" key="1">
    <citation type="submission" date="2017-06" db="EMBL/GenBank/DDBJ databases">
        <authorList>
            <person name="Kim H.J."/>
            <person name="Triplett B.A."/>
        </authorList>
    </citation>
    <scope>NUCLEOTIDE SEQUENCE [LARGE SCALE GENOMIC DNA]</scope>
    <source>
        <strain evidence="2 3">MWH-VicM1</strain>
    </source>
</reference>
<dbReference type="EMBL" id="FYEX01000002">
    <property type="protein sequence ID" value="SNC72172.1"/>
    <property type="molecule type" value="Genomic_DNA"/>
</dbReference>
<evidence type="ECO:0000256" key="1">
    <source>
        <dbReference type="SAM" id="SignalP"/>
    </source>
</evidence>
<gene>
    <name evidence="2" type="ORF">SAMN06295916_1512</name>
</gene>
<dbReference type="OrthoDB" id="191143at2"/>
<name>A0A212U1P2_9BURK</name>
<accession>A0A212U1P2</accession>